<keyword evidence="4" id="KW-1185">Reference proteome</keyword>
<evidence type="ECO:0000313" key="4">
    <source>
        <dbReference type="Proteomes" id="UP000706891"/>
    </source>
</evidence>
<name>A0A939B7W3_9BACT</name>
<keyword evidence="1" id="KW-0812">Transmembrane</keyword>
<evidence type="ECO:0000259" key="2">
    <source>
        <dbReference type="Pfam" id="PF19904"/>
    </source>
</evidence>
<evidence type="ECO:0000313" key="3">
    <source>
        <dbReference type="EMBL" id="MBM6674231.1"/>
    </source>
</evidence>
<accession>A0A939B7W3</accession>
<reference evidence="3" key="2">
    <citation type="journal article" date="2021" name="Sci. Rep.">
        <title>The distribution of antibiotic resistance genes in chicken gut microbiota commensals.</title>
        <authorList>
            <person name="Juricova H."/>
            <person name="Matiasovicova J."/>
            <person name="Kubasova T."/>
            <person name="Cejkova D."/>
            <person name="Rychlik I."/>
        </authorList>
    </citation>
    <scope>NUCLEOTIDE SEQUENCE</scope>
    <source>
        <strain evidence="3">An824</strain>
    </source>
</reference>
<evidence type="ECO:0000256" key="1">
    <source>
        <dbReference type="SAM" id="Phobius"/>
    </source>
</evidence>
<dbReference type="Pfam" id="PF19904">
    <property type="entry name" value="DUF6377"/>
    <property type="match status" value="1"/>
</dbReference>
<proteinExistence type="predicted"/>
<dbReference type="EMBL" id="JACJJG010000061">
    <property type="protein sequence ID" value="MBM6674231.1"/>
    <property type="molecule type" value="Genomic_DNA"/>
</dbReference>
<reference evidence="3" key="1">
    <citation type="submission" date="2020-08" db="EMBL/GenBank/DDBJ databases">
        <authorList>
            <person name="Cejkova D."/>
            <person name="Kubasova T."/>
            <person name="Jahodarova E."/>
            <person name="Rychlik I."/>
        </authorList>
    </citation>
    <scope>NUCLEOTIDE SEQUENCE</scope>
    <source>
        <strain evidence="3">An824</strain>
    </source>
</reference>
<dbReference type="AlphaFoldDB" id="A0A939B7W3"/>
<feature type="transmembrane region" description="Helical" evidence="1">
    <location>
        <begin position="61"/>
        <end position="83"/>
    </location>
</feature>
<dbReference type="RefSeq" id="WP_205105412.1">
    <property type="nucleotide sequence ID" value="NZ_JACJJG010000061.1"/>
</dbReference>
<dbReference type="Proteomes" id="UP000706891">
    <property type="component" value="Unassembled WGS sequence"/>
</dbReference>
<keyword evidence="1" id="KW-1133">Transmembrane helix</keyword>
<protein>
    <recommendedName>
        <fullName evidence="2">DUF6377 domain-containing protein</fullName>
    </recommendedName>
</protein>
<keyword evidence="1" id="KW-0472">Membrane</keyword>
<sequence>MADCHSVQNAAFYCAGCDYAVACVKMADGYNDMARSFSIVKASSIIFSDYIEMQHRNSRNVAVIITLLVLLVGTAAVLVCVLVRRSRRKGDELEMAMGYNSRLRASLDEITVTKERMNDVLTSRNAMLLDSFVMLSDHINEVDKFCKTSANMIVAGQQGKARKVLQEGCSAPFISSLYASFDKWFLSVHPDFVERLLALLRPEERARFLPPPTGLSPELRIYALVSLGITDSVSIAEFLHYSPQTIYNYRLRVRHCACIPEKDFAATVAAMYGKGTSTPSLPKGG</sequence>
<gene>
    <name evidence="3" type="ORF">H6A34_10135</name>
</gene>
<feature type="domain" description="DUF6377" evidence="2">
    <location>
        <begin position="18"/>
        <end position="236"/>
    </location>
</feature>
<comment type="caution">
    <text evidence="3">The sequence shown here is derived from an EMBL/GenBank/DDBJ whole genome shotgun (WGS) entry which is preliminary data.</text>
</comment>
<organism evidence="3 4">
    <name type="scientific">Marseilla massiliensis</name>
    <dbReference type="NCBI Taxonomy" id="1841864"/>
    <lineage>
        <taxon>Bacteria</taxon>
        <taxon>Pseudomonadati</taxon>
        <taxon>Bacteroidota</taxon>
        <taxon>Bacteroidia</taxon>
        <taxon>Bacteroidales</taxon>
        <taxon>Prevotellaceae</taxon>
        <taxon>Marseilla</taxon>
    </lineage>
</organism>
<dbReference type="InterPro" id="IPR045957">
    <property type="entry name" value="DUF6377"/>
</dbReference>